<evidence type="ECO:0000256" key="1">
    <source>
        <dbReference type="ARBA" id="ARBA00010751"/>
    </source>
</evidence>
<accession>A0A9P5AUF9</accession>
<dbReference type="Gene3D" id="3.30.110.70">
    <property type="entry name" value="Hypothetical protein apc22750. Chain B"/>
    <property type="match status" value="1"/>
</dbReference>
<name>A0A9P5AUF9_9HYPO</name>
<proteinExistence type="inferred from homology"/>
<dbReference type="InterPro" id="IPR002765">
    <property type="entry name" value="UPF0145_YbjQ-like"/>
</dbReference>
<organism evidence="2 3">
    <name type="scientific">Fusarium beomiforme</name>
    <dbReference type="NCBI Taxonomy" id="44412"/>
    <lineage>
        <taxon>Eukaryota</taxon>
        <taxon>Fungi</taxon>
        <taxon>Dikarya</taxon>
        <taxon>Ascomycota</taxon>
        <taxon>Pezizomycotina</taxon>
        <taxon>Sordariomycetes</taxon>
        <taxon>Hypocreomycetidae</taxon>
        <taxon>Hypocreales</taxon>
        <taxon>Nectriaceae</taxon>
        <taxon>Fusarium</taxon>
        <taxon>Fusarium burgessii species complex</taxon>
    </lineage>
</organism>
<evidence type="ECO:0000313" key="3">
    <source>
        <dbReference type="Proteomes" id="UP000730481"/>
    </source>
</evidence>
<dbReference type="EMBL" id="PVQB02000036">
    <property type="protein sequence ID" value="KAF4344959.1"/>
    <property type="molecule type" value="Genomic_DNA"/>
</dbReference>
<dbReference type="AlphaFoldDB" id="A0A9P5AUF9"/>
<reference evidence="2" key="1">
    <citation type="journal article" date="2017" name="Mycologia">
        <title>Fusarium algeriense, sp. nov., a novel toxigenic crown rot pathogen of durum wheat from Algeria is nested in the Fusarium burgessii species complex.</title>
        <authorList>
            <person name="Laraba I."/>
            <person name="Keddad A."/>
            <person name="Boureghda H."/>
            <person name="Abdallah N."/>
            <person name="Vaughan M.M."/>
            <person name="Proctor R.H."/>
            <person name="Busman M."/>
            <person name="O'Donnell K."/>
        </authorList>
    </citation>
    <scope>NUCLEOTIDE SEQUENCE</scope>
    <source>
        <strain evidence="2">NRRL 25174</strain>
    </source>
</reference>
<dbReference type="PANTHER" id="PTHR34068">
    <property type="entry name" value="UPF0145 PROTEIN YBJQ"/>
    <property type="match status" value="1"/>
</dbReference>
<dbReference type="OrthoDB" id="68104at2759"/>
<dbReference type="InterPro" id="IPR035439">
    <property type="entry name" value="UPF0145_dom_sf"/>
</dbReference>
<protein>
    <submittedName>
        <fullName evidence="2">DUF74 domain protein</fullName>
    </submittedName>
</protein>
<evidence type="ECO:0000313" key="2">
    <source>
        <dbReference type="EMBL" id="KAF4344959.1"/>
    </source>
</evidence>
<reference evidence="2" key="2">
    <citation type="submission" date="2020-02" db="EMBL/GenBank/DDBJ databases">
        <title>Identification and distribution of gene clusters putatively required for synthesis of sphingolipid metabolism inhibitors in phylogenetically diverse species of the filamentous fungus Fusarium.</title>
        <authorList>
            <person name="Kim H.-S."/>
            <person name="Busman M."/>
            <person name="Brown D.W."/>
            <person name="Divon H."/>
            <person name="Uhlig S."/>
            <person name="Proctor R.H."/>
        </authorList>
    </citation>
    <scope>NUCLEOTIDE SEQUENCE</scope>
    <source>
        <strain evidence="2">NRRL 25174</strain>
    </source>
</reference>
<keyword evidence="3" id="KW-1185">Reference proteome</keyword>
<comment type="caution">
    <text evidence="2">The sequence shown here is derived from an EMBL/GenBank/DDBJ whole genome shotgun (WGS) entry which is preliminary data.</text>
</comment>
<sequence length="113" mass="12181">MMDLPGYRITKVLGAVYGITVRSRNIAAGIGMVIKSMAGGELTWFTSMLYSCRNDSISRVVQETKRRGGNAIICLRFETGDLGGFAQASAYGTACVVEKIEGMNVEAPQLTTH</sequence>
<dbReference type="Proteomes" id="UP000730481">
    <property type="component" value="Unassembled WGS sequence"/>
</dbReference>
<dbReference type="Pfam" id="PF01906">
    <property type="entry name" value="YbjQ_1"/>
    <property type="match status" value="1"/>
</dbReference>
<gene>
    <name evidence="2" type="ORF">FBEOM_1039</name>
</gene>
<comment type="similarity">
    <text evidence="1">Belongs to the UPF0145 family.</text>
</comment>
<dbReference type="PANTHER" id="PTHR34068:SF2">
    <property type="entry name" value="UPF0145 PROTEIN SCO3412"/>
    <property type="match status" value="1"/>
</dbReference>
<dbReference type="SUPFAM" id="SSF117782">
    <property type="entry name" value="YbjQ-like"/>
    <property type="match status" value="1"/>
</dbReference>